<accession>A0A2T7B6F4</accession>
<sequence length="110" mass="12081">MSEMFDYWFTVKGNVTIIKIALGDHMACMIQALEYGAAEGGPFTNEGIAATTVIQKIPTPEDADYQLYAMTSGQYEHELDAIAGERQKRISLSTLVQTSLSGPYSPSEMH</sequence>
<dbReference type="EMBL" id="MSAG01000013">
    <property type="protein sequence ID" value="PUX23256.1"/>
    <property type="molecule type" value="Genomic_DNA"/>
</dbReference>
<reference evidence="1" key="1">
    <citation type="submission" date="2016-12" db="EMBL/GenBank/DDBJ databases">
        <title>Analysis of the Molecular Diversity Among Cronobacter Species Isolated from Filth Flies Using a Pan Genomic DNA Microarray.</title>
        <authorList>
            <person name="Pava-Ripoll M."/>
            <person name="Tall B."/>
            <person name="Farber J."/>
            <person name="Fanning S."/>
            <person name="Lehner A."/>
            <person name="Stephan R."/>
            <person name="Pagotto F."/>
            <person name="Iverson C."/>
            <person name="Ziobro G."/>
            <person name="Miller A."/>
            <person name="Pearson R."/>
            <person name="Yan Q."/>
            <person name="Kim M."/>
            <person name="Jeong S."/>
            <person name="Park J."/>
            <person name="Jun S."/>
            <person name="Choi H."/>
            <person name="Chung T."/>
            <person name="Yoo Y."/>
            <person name="Park E."/>
            <person name="Hwang S."/>
            <person name="Lee B."/>
            <person name="Sathyamoorthy V."/>
            <person name="Carter L."/>
            <person name="Mammel M."/>
            <person name="Jackson S."/>
            <person name="Kothary M."/>
            <person name="Patel I."/>
            <person name="Grim C."/>
            <person name="Gopinath G."/>
            <person name="Gangiredla J."/>
            <person name="Chase H."/>
        </authorList>
    </citation>
    <scope>NUCLEOTIDE SEQUENCE [LARGE SCALE GENOMIC DNA]</scope>
    <source>
        <strain evidence="1">MOD1-Sh41s</strain>
    </source>
</reference>
<name>A0A2T7B6F4_9ENTR</name>
<organism evidence="1">
    <name type="scientific">Cronobacter turicensis</name>
    <dbReference type="NCBI Taxonomy" id="413502"/>
    <lineage>
        <taxon>Bacteria</taxon>
        <taxon>Pseudomonadati</taxon>
        <taxon>Pseudomonadota</taxon>
        <taxon>Gammaproteobacteria</taxon>
        <taxon>Enterobacterales</taxon>
        <taxon>Enterobacteriaceae</taxon>
        <taxon>Cronobacter</taxon>
    </lineage>
</organism>
<dbReference type="RefSeq" id="WP_075198178.1">
    <property type="nucleotide sequence ID" value="NZ_CP187984.1"/>
</dbReference>
<dbReference type="AlphaFoldDB" id="A0A2T7B6F4"/>
<gene>
    <name evidence="1" type="ORF">BS411_08605</name>
</gene>
<proteinExistence type="predicted"/>
<comment type="caution">
    <text evidence="1">The sequence shown here is derived from an EMBL/GenBank/DDBJ whole genome shotgun (WGS) entry which is preliminary data.</text>
</comment>
<dbReference type="OrthoDB" id="9861964at2"/>
<evidence type="ECO:0000313" key="1">
    <source>
        <dbReference type="EMBL" id="PUX23256.1"/>
    </source>
</evidence>
<protein>
    <submittedName>
        <fullName evidence="1">Uncharacterized protein</fullName>
    </submittedName>
</protein>